<accession>A0AAU9CEC6</accession>
<dbReference type="KEGG" id="meiy:MIN45_P0937"/>
<dbReference type="RefSeq" id="WP_286293728.1">
    <property type="nucleotide sequence ID" value="NZ_AP024718.1"/>
</dbReference>
<keyword evidence="1" id="KW-0175">Coiled coil</keyword>
<evidence type="ECO:0000313" key="3">
    <source>
        <dbReference type="Proteomes" id="UP001321450"/>
    </source>
</evidence>
<dbReference type="SUPFAM" id="SSF81573">
    <property type="entry name" value="F1F0 ATP synthase subunit B, membrane domain"/>
    <property type="match status" value="1"/>
</dbReference>
<dbReference type="AlphaFoldDB" id="A0AAU9CEC6"/>
<dbReference type="EMBL" id="AP024718">
    <property type="protein sequence ID" value="BCX88568.1"/>
    <property type="molecule type" value="Genomic_DNA"/>
</dbReference>
<feature type="coiled-coil region" evidence="1">
    <location>
        <begin position="21"/>
        <end position="66"/>
    </location>
</feature>
<evidence type="ECO:0000313" key="2">
    <source>
        <dbReference type="EMBL" id="BCX88568.1"/>
    </source>
</evidence>
<gene>
    <name evidence="2" type="ORF">MIN45_P0937</name>
</gene>
<organism evidence="2 3">
    <name type="scientific">Methylomarinovum tepidoasis</name>
    <dbReference type="NCBI Taxonomy" id="2840183"/>
    <lineage>
        <taxon>Bacteria</taxon>
        <taxon>Pseudomonadati</taxon>
        <taxon>Pseudomonadota</taxon>
        <taxon>Gammaproteobacteria</taxon>
        <taxon>Methylococcales</taxon>
        <taxon>Methylothermaceae</taxon>
        <taxon>Methylomarinovum</taxon>
    </lineage>
</organism>
<dbReference type="Proteomes" id="UP001321450">
    <property type="component" value="Chromosome"/>
</dbReference>
<name>A0AAU9CEC6_9GAMM</name>
<sequence>MSSATTPKPQGVQDLIDRIRDEGVRAAREEAERIVKEAERKAATLVAEARREADELRAKAHEDIEAERAAAQEALKLSARDTILQLEREVVSAFERFVRRLVTRATCDECFIRDLVLVLAGRAVEEFIHDKEIQIFISEAILTGKSDEKLREIGKQTILSLSSDMLREGVELIPASDIQAGARVRLVDEQLEIDLSDEAVARLLGERLLPRFRNILEGIE</sequence>
<reference evidence="3" key="1">
    <citation type="journal article" date="2024" name="Int. J. Syst. Evol. Microbiol.">
        <title>Methylomarinovum tepidoasis sp. nov., a moderately thermophilic methanotroph of the family Methylothermaceae isolated from a deep-sea hydrothermal field.</title>
        <authorList>
            <person name="Hirayama H."/>
            <person name="Takaki Y."/>
            <person name="Abe M."/>
            <person name="Miyazaki M."/>
            <person name="Uematsu K."/>
            <person name="Matsui Y."/>
            <person name="Takai K."/>
        </authorList>
    </citation>
    <scope>NUCLEOTIDE SEQUENCE [LARGE SCALE GENOMIC DNA]</scope>
    <source>
        <strain evidence="3">IN45</strain>
    </source>
</reference>
<evidence type="ECO:0000256" key="1">
    <source>
        <dbReference type="SAM" id="Coils"/>
    </source>
</evidence>
<dbReference type="InterPro" id="IPR028987">
    <property type="entry name" value="ATP_synth_B-like_membr_sf"/>
</dbReference>
<dbReference type="Gene3D" id="1.20.5.2950">
    <property type="match status" value="1"/>
</dbReference>
<keyword evidence="3" id="KW-1185">Reference proteome</keyword>
<protein>
    <submittedName>
        <fullName evidence="2">V/A-type H+/Na+-transporting ATPase subunit E</fullName>
    </submittedName>
</protein>
<proteinExistence type="predicted"/>